<dbReference type="RefSeq" id="WP_201277661.1">
    <property type="nucleotide sequence ID" value="NZ_BJCE01000200.1"/>
</dbReference>
<dbReference type="Gene3D" id="3.40.50.300">
    <property type="entry name" value="P-loop containing nucleotide triphosphate hydrolases"/>
    <property type="match status" value="1"/>
</dbReference>
<dbReference type="InterPro" id="IPR027417">
    <property type="entry name" value="P-loop_NTPase"/>
</dbReference>
<dbReference type="InterPro" id="IPR011335">
    <property type="entry name" value="Restrct_endonuc-II-like"/>
</dbReference>
<dbReference type="EMBL" id="BJCE01000200">
    <property type="protein sequence ID" value="GCL39039.1"/>
    <property type="molecule type" value="Genomic_DNA"/>
</dbReference>
<feature type="domain" description="Helicase ATP-binding" evidence="1">
    <location>
        <begin position="178"/>
        <end position="390"/>
    </location>
</feature>
<dbReference type="Gene3D" id="3.40.1350.10">
    <property type="match status" value="1"/>
</dbReference>
<dbReference type="PROSITE" id="PS51192">
    <property type="entry name" value="HELICASE_ATP_BIND_1"/>
    <property type="match status" value="1"/>
</dbReference>
<dbReference type="AlphaFoldDB" id="A0A480A2M1"/>
<dbReference type="Pfam" id="PF13156">
    <property type="entry name" value="Mrr_cat_2"/>
    <property type="match status" value="1"/>
</dbReference>
<evidence type="ECO:0000313" key="3">
    <source>
        <dbReference type="Proteomes" id="UP000300142"/>
    </source>
</evidence>
<dbReference type="InterPro" id="IPR011856">
    <property type="entry name" value="tRNA_endonuc-like_dom_sf"/>
</dbReference>
<dbReference type="SUPFAM" id="SSF52980">
    <property type="entry name" value="Restriction endonuclease-like"/>
    <property type="match status" value="1"/>
</dbReference>
<dbReference type="InterPro" id="IPR039442">
    <property type="entry name" value="Mrr-like_dom"/>
</dbReference>
<dbReference type="SMART" id="SM00487">
    <property type="entry name" value="DEXDc"/>
    <property type="match status" value="1"/>
</dbReference>
<protein>
    <recommendedName>
        <fullName evidence="1">Helicase ATP-binding domain-containing protein</fullName>
    </recommendedName>
</protein>
<sequence length="559" mass="63172">MTIQKILNEFKQTSTSTRDLGDKFERLMLNYLKTDPFYKDHFSQVWLWMEFPKRGNMPDTGIDLVAVEKDTGDYWAIQCKCYDLDQTLEKSDIDSFFTASGTNLFKKRMIISTTSKWSKHAEAALENQQIPVIRATIYDLENSPIDWNKYSLKNPDNLELKPKKSIRPHQQTALEKVLTGFKNADRGKLIMACGTGKTFTALKIAENFPRDNNLDNNLILFLVPSISLLSQTLREWTAESEINFHSIAVCSDVNVGKNKKKGSTSLTNHDVADITVNDLAFPPTTNAQDIIKSYQTFADKKELTVIFSTYQSIQAISEAQKIGLPEFDLIICDEAHRTTGVTIAGTDESYFVKVHNQDFIKAKKRLYMTATPKIYSDETKVQAKENQAFLCSMDDVHIYGKEFHRLGFGEAVSTGLLTDYKVMVLAVDEKFVGATFQQQLADANNELNLDDAVKIVGCWNGLSKRLLKDAETEDIEDNNPMKRAVAFSRSIKDSQKIVRLFGDIINQYQQLNPDDETFLQCELDHVDGTQNALQRTEKLEWLKAEPSYSSPSQGGLGGG</sequence>
<reference evidence="3" key="1">
    <citation type="submission" date="2019-02" db="EMBL/GenBank/DDBJ databases">
        <title>Draft genome sequence of Sphaerospermopsis reniformis NIES-1949.</title>
        <authorList>
            <person name="Yamaguchi H."/>
            <person name="Suzuki S."/>
            <person name="Kawachi M."/>
        </authorList>
    </citation>
    <scope>NUCLEOTIDE SEQUENCE [LARGE SCALE GENOMIC DNA]</scope>
    <source>
        <strain evidence="3">NIES-1949</strain>
    </source>
</reference>
<dbReference type="CDD" id="cd22333">
    <property type="entry name" value="LlaBIII_nuclease-like"/>
    <property type="match status" value="1"/>
</dbReference>
<organism evidence="2 3">
    <name type="scientific">Sphaerospermopsis reniformis</name>
    <dbReference type="NCBI Taxonomy" id="531300"/>
    <lineage>
        <taxon>Bacteria</taxon>
        <taxon>Bacillati</taxon>
        <taxon>Cyanobacteriota</taxon>
        <taxon>Cyanophyceae</taxon>
        <taxon>Nostocales</taxon>
        <taxon>Aphanizomenonaceae</taxon>
        <taxon>Sphaerospermopsis</taxon>
    </lineage>
</organism>
<dbReference type="GO" id="GO:0005524">
    <property type="term" value="F:ATP binding"/>
    <property type="evidence" value="ECO:0007669"/>
    <property type="project" value="InterPro"/>
</dbReference>
<gene>
    <name evidence="2" type="ORF">SR1949_41600</name>
</gene>
<dbReference type="Pfam" id="PF04851">
    <property type="entry name" value="ResIII"/>
    <property type="match status" value="1"/>
</dbReference>
<dbReference type="GO" id="GO:0016787">
    <property type="term" value="F:hydrolase activity"/>
    <property type="evidence" value="ECO:0007669"/>
    <property type="project" value="InterPro"/>
</dbReference>
<name>A0A480A2M1_9CYAN</name>
<dbReference type="InterPro" id="IPR050742">
    <property type="entry name" value="Helicase_Restrict-Modif_Enz"/>
</dbReference>
<dbReference type="InterPro" id="IPR014001">
    <property type="entry name" value="Helicase_ATP-bd"/>
</dbReference>
<dbReference type="PANTHER" id="PTHR47396">
    <property type="entry name" value="TYPE I RESTRICTION ENZYME ECOKI R PROTEIN"/>
    <property type="match status" value="1"/>
</dbReference>
<accession>A0A480A2M1</accession>
<evidence type="ECO:0000313" key="2">
    <source>
        <dbReference type="EMBL" id="GCL39039.1"/>
    </source>
</evidence>
<comment type="caution">
    <text evidence="2">The sequence shown here is derived from an EMBL/GenBank/DDBJ whole genome shotgun (WGS) entry which is preliminary data.</text>
</comment>
<proteinExistence type="predicted"/>
<dbReference type="PANTHER" id="PTHR47396:SF1">
    <property type="entry name" value="ATP-DEPENDENT HELICASE IRC3-RELATED"/>
    <property type="match status" value="1"/>
</dbReference>
<dbReference type="GO" id="GO:0003677">
    <property type="term" value="F:DNA binding"/>
    <property type="evidence" value="ECO:0007669"/>
    <property type="project" value="InterPro"/>
</dbReference>
<dbReference type="SUPFAM" id="SSF52540">
    <property type="entry name" value="P-loop containing nucleoside triphosphate hydrolases"/>
    <property type="match status" value="1"/>
</dbReference>
<dbReference type="GO" id="GO:0005829">
    <property type="term" value="C:cytosol"/>
    <property type="evidence" value="ECO:0007669"/>
    <property type="project" value="TreeGrafter"/>
</dbReference>
<keyword evidence="3" id="KW-1185">Reference proteome</keyword>
<evidence type="ECO:0000259" key="1">
    <source>
        <dbReference type="PROSITE" id="PS51192"/>
    </source>
</evidence>
<dbReference type="Proteomes" id="UP000300142">
    <property type="component" value="Unassembled WGS sequence"/>
</dbReference>
<dbReference type="InterPro" id="IPR006935">
    <property type="entry name" value="Helicase/UvrB_N"/>
</dbReference>